<feature type="compositionally biased region" description="Basic and acidic residues" evidence="1">
    <location>
        <begin position="357"/>
        <end position="416"/>
    </location>
</feature>
<feature type="region of interest" description="Disordered" evidence="1">
    <location>
        <begin position="1"/>
        <end position="32"/>
    </location>
</feature>
<feature type="compositionally biased region" description="Polar residues" evidence="1">
    <location>
        <begin position="185"/>
        <end position="194"/>
    </location>
</feature>
<feature type="compositionally biased region" description="Basic and acidic residues" evidence="1">
    <location>
        <begin position="453"/>
        <end position="475"/>
    </location>
</feature>
<feature type="compositionally biased region" description="Basic residues" evidence="1">
    <location>
        <begin position="298"/>
        <end position="308"/>
    </location>
</feature>
<dbReference type="EMBL" id="HBKN01028870">
    <property type="protein sequence ID" value="CAE2312780.1"/>
    <property type="molecule type" value="Transcribed_RNA"/>
</dbReference>
<feature type="compositionally biased region" description="Basic and acidic residues" evidence="1">
    <location>
        <begin position="260"/>
        <end position="282"/>
    </location>
</feature>
<reference evidence="2" key="1">
    <citation type="submission" date="2021-01" db="EMBL/GenBank/DDBJ databases">
        <authorList>
            <person name="Corre E."/>
            <person name="Pelletier E."/>
            <person name="Niang G."/>
            <person name="Scheremetjew M."/>
            <person name="Finn R."/>
            <person name="Kale V."/>
            <person name="Holt S."/>
            <person name="Cochrane G."/>
            <person name="Meng A."/>
            <person name="Brown T."/>
            <person name="Cohen L."/>
        </authorList>
    </citation>
    <scope>NUCLEOTIDE SEQUENCE</scope>
    <source>
        <strain evidence="2">CCMP 2712</strain>
    </source>
</reference>
<accession>A0A7S4NX82</accession>
<organism evidence="2">
    <name type="scientific">Guillardia theta</name>
    <name type="common">Cryptophyte</name>
    <name type="synonym">Cryptomonas phi</name>
    <dbReference type="NCBI Taxonomy" id="55529"/>
    <lineage>
        <taxon>Eukaryota</taxon>
        <taxon>Cryptophyceae</taxon>
        <taxon>Pyrenomonadales</taxon>
        <taxon>Geminigeraceae</taxon>
        <taxon>Guillardia</taxon>
    </lineage>
</organism>
<feature type="compositionally biased region" description="Low complexity" evidence="1">
    <location>
        <begin position="171"/>
        <end position="184"/>
    </location>
</feature>
<sequence length="475" mass="54244">MGHTSEVHAEVKRYSDSEDEDIRLPQQRRSFDESEGSDLFYRLKLKLWNRDRMTNTIRTPYDKQDSSKDKACWPIGTRVVITEDGDMYLNHVGRLVEYRGKGWYAVFMEDGHKVCYNPMQFARCADQSGPPTSSQMYVDPFTQGNKRFLNDPHFVQHGMVDGFRLLQANNSNNQGGCNGSSSNSHHAQNGSNPPLGTKVRIVRTYGGSLLPRDEVKTGETTGFVHGWYTITLDETNKTTNCRRSSFVIVGDDEDVALGYAEEKQEGKGSTKKVGGDDGKGGDSESVLSGQEENDRSSLHKSTRKRGRPSQKEQPESNQRDASEDGDEDDEGDEGDKRRKGKRIDEEATNGRRKRVKSRDDAEKESKDSKDGKDEEETKREEMSEERRRKEDKDKERKEEDVKQEPQLTQEERDALEAARLAAMLNRNPRRRGAERDIEIHLPLPRVPHKSRKKKEDKDEKHHGKEEKNEHGDSKA</sequence>
<evidence type="ECO:0000256" key="1">
    <source>
        <dbReference type="SAM" id="MobiDB-lite"/>
    </source>
</evidence>
<feature type="compositionally biased region" description="Low complexity" evidence="1">
    <location>
        <begin position="417"/>
        <end position="426"/>
    </location>
</feature>
<feature type="region of interest" description="Disordered" evidence="1">
    <location>
        <begin position="171"/>
        <end position="198"/>
    </location>
</feature>
<proteinExistence type="predicted"/>
<feature type="compositionally biased region" description="Basic and acidic residues" evidence="1">
    <location>
        <begin position="1"/>
        <end position="16"/>
    </location>
</feature>
<dbReference type="AlphaFoldDB" id="A0A7S4NX82"/>
<feature type="compositionally biased region" description="Basic and acidic residues" evidence="1">
    <location>
        <begin position="309"/>
        <end position="322"/>
    </location>
</feature>
<gene>
    <name evidence="2" type="ORF">GTHE00462_LOCUS22388</name>
</gene>
<protein>
    <submittedName>
        <fullName evidence="2">Uncharacterized protein</fullName>
    </submittedName>
</protein>
<feature type="compositionally biased region" description="Acidic residues" evidence="1">
    <location>
        <begin position="323"/>
        <end position="333"/>
    </location>
</feature>
<evidence type="ECO:0000313" key="2">
    <source>
        <dbReference type="EMBL" id="CAE2312780.1"/>
    </source>
</evidence>
<feature type="region of interest" description="Disordered" evidence="1">
    <location>
        <begin position="260"/>
        <end position="475"/>
    </location>
</feature>
<name>A0A7S4NX82_GUITH</name>